<dbReference type="Pfam" id="PF13650">
    <property type="entry name" value="Asp_protease_2"/>
    <property type="match status" value="1"/>
</dbReference>
<dbReference type="AlphaFoldDB" id="A0A1D2M5R2"/>
<keyword evidence="3" id="KW-1185">Reference proteome</keyword>
<evidence type="ECO:0000313" key="2">
    <source>
        <dbReference type="EMBL" id="ODM88303.1"/>
    </source>
</evidence>
<accession>A0A1D2M5R2</accession>
<organism evidence="2 3">
    <name type="scientific">Orchesella cincta</name>
    <name type="common">Springtail</name>
    <name type="synonym">Podura cincta</name>
    <dbReference type="NCBI Taxonomy" id="48709"/>
    <lineage>
        <taxon>Eukaryota</taxon>
        <taxon>Metazoa</taxon>
        <taxon>Ecdysozoa</taxon>
        <taxon>Arthropoda</taxon>
        <taxon>Hexapoda</taxon>
        <taxon>Collembola</taxon>
        <taxon>Entomobryomorpha</taxon>
        <taxon>Entomobryoidea</taxon>
        <taxon>Orchesellidae</taxon>
        <taxon>Orchesellinae</taxon>
        <taxon>Orchesella</taxon>
    </lineage>
</organism>
<dbReference type="CDD" id="cd00303">
    <property type="entry name" value="retropepsin_like"/>
    <property type="match status" value="1"/>
</dbReference>
<feature type="region of interest" description="Disordered" evidence="1">
    <location>
        <begin position="51"/>
        <end position="75"/>
    </location>
</feature>
<name>A0A1D2M5R2_ORCCI</name>
<dbReference type="OMA" id="FISREFM"/>
<evidence type="ECO:0000256" key="1">
    <source>
        <dbReference type="SAM" id="MobiDB-lite"/>
    </source>
</evidence>
<proteinExistence type="predicted"/>
<protein>
    <submittedName>
        <fullName evidence="2">Gag-Pol polyprotein</fullName>
    </submittedName>
</protein>
<dbReference type="Gene3D" id="2.40.70.10">
    <property type="entry name" value="Acid Proteases"/>
    <property type="match status" value="1"/>
</dbReference>
<comment type="caution">
    <text evidence="2">The sequence shown here is derived from an EMBL/GenBank/DDBJ whole genome shotgun (WGS) entry which is preliminary data.</text>
</comment>
<dbReference type="EMBL" id="LJIJ01003801">
    <property type="protein sequence ID" value="ODM88303.1"/>
    <property type="molecule type" value="Genomic_DNA"/>
</dbReference>
<sequence>MNQKTDDRVSTIKRIGNCLNCLRSGHVLKHCTSSSTCRKCGKQHHTLLHYNNSGRGSSSTSTQPPQDNTPQPTTQNIRSKHQFQLFIGNYTGALKTAVVDIEDSSGNKKPCRVLLDDGSESSFMTDSCAKSLGLQRRKQMSTYWYSGSTNAHAKWKVNVRIFSQVNDSLLMLKV</sequence>
<dbReference type="STRING" id="48709.A0A1D2M5R2"/>
<dbReference type="OrthoDB" id="6783651at2759"/>
<dbReference type="InterPro" id="IPR036875">
    <property type="entry name" value="Znf_CCHC_sf"/>
</dbReference>
<dbReference type="InterPro" id="IPR021109">
    <property type="entry name" value="Peptidase_aspartic_dom_sf"/>
</dbReference>
<dbReference type="PANTHER" id="PTHR47331:SF1">
    <property type="entry name" value="GAG-LIKE PROTEIN"/>
    <property type="match status" value="1"/>
</dbReference>
<reference evidence="2 3" key="1">
    <citation type="journal article" date="2016" name="Genome Biol. Evol.">
        <title>Gene Family Evolution Reflects Adaptation to Soil Environmental Stressors in the Genome of the Collembolan Orchesella cincta.</title>
        <authorList>
            <person name="Faddeeva-Vakhrusheva A."/>
            <person name="Derks M.F."/>
            <person name="Anvar S.Y."/>
            <person name="Agamennone V."/>
            <person name="Suring W."/>
            <person name="Smit S."/>
            <person name="van Straalen N.M."/>
            <person name="Roelofs D."/>
        </authorList>
    </citation>
    <scope>NUCLEOTIDE SEQUENCE [LARGE SCALE GENOMIC DNA]</scope>
    <source>
        <tissue evidence="2">Mixed pool</tissue>
    </source>
</reference>
<dbReference type="Gene3D" id="4.10.60.10">
    <property type="entry name" value="Zinc finger, CCHC-type"/>
    <property type="match status" value="1"/>
</dbReference>
<dbReference type="SUPFAM" id="SSF57756">
    <property type="entry name" value="Retrovirus zinc finger-like domains"/>
    <property type="match status" value="1"/>
</dbReference>
<gene>
    <name evidence="2" type="ORF">Ocin01_18379</name>
</gene>
<dbReference type="GO" id="GO:0008270">
    <property type="term" value="F:zinc ion binding"/>
    <property type="evidence" value="ECO:0007669"/>
    <property type="project" value="InterPro"/>
</dbReference>
<dbReference type="PANTHER" id="PTHR47331">
    <property type="entry name" value="PHD-TYPE DOMAIN-CONTAINING PROTEIN"/>
    <property type="match status" value="1"/>
</dbReference>
<dbReference type="GO" id="GO:0003676">
    <property type="term" value="F:nucleic acid binding"/>
    <property type="evidence" value="ECO:0007669"/>
    <property type="project" value="InterPro"/>
</dbReference>
<dbReference type="Proteomes" id="UP000094527">
    <property type="component" value="Unassembled WGS sequence"/>
</dbReference>
<evidence type="ECO:0000313" key="3">
    <source>
        <dbReference type="Proteomes" id="UP000094527"/>
    </source>
</evidence>